<dbReference type="OrthoDB" id="2143914at2759"/>
<sequence>MLTYECIDMKIKNGDIEYFKYNGFSNMRKVGEGAFGAVNRADWKKSGIKITLKSNRTIIKNNLNNLSEVKLFPNINKFLGITKEPSSNNYIFVLEYANQGNLREYLKNNFNSLQWNYKVRMAFDIASGLLNGMAAYIDPQHYKVENYASNKKSDIFSLGVLLWEIASGYPPFPKLSSYQITYKMSYGFREQPINDTPLNYESLYQKCWDENPNLRPTTDYVVEILKMINLQFNTSDVNEDISEYNYELIKSNVTYKMEKNVDKERSQYNRFRRQGICIILRKKEGNEECFIPIKQMRQCDNDSNLDEEVEEKKETIAISLKKIVKVIIPVDRKPLSKEEKLFIAKWVKNHRTPSGKIHWTKLVSVIERRFGKLRSDNSLKNFWTAEKRKLSSSSKDIEDDESVLSSEDNEEDDDIFLSSEDNENNNDASSFEDVYVSRGTPKVTEVTRMDILCFVAAERYKQDYPNYNK</sequence>
<feature type="domain" description="Protein kinase" evidence="7">
    <location>
        <begin position="1"/>
        <end position="228"/>
    </location>
</feature>
<evidence type="ECO:0000313" key="9">
    <source>
        <dbReference type="Proteomes" id="UP000265703"/>
    </source>
</evidence>
<keyword evidence="4 8" id="KW-0418">Kinase</keyword>
<dbReference type="SUPFAM" id="SSF56112">
    <property type="entry name" value="Protein kinase-like (PK-like)"/>
    <property type="match status" value="1"/>
</dbReference>
<comment type="caution">
    <text evidence="8">The sequence shown here is derived from an EMBL/GenBank/DDBJ whole genome shotgun (WGS) entry which is preliminary data.</text>
</comment>
<keyword evidence="5 6" id="KW-0067">ATP-binding</keyword>
<accession>A0A397SQR3</accession>
<dbReference type="InterPro" id="IPR017441">
    <property type="entry name" value="Protein_kinase_ATP_BS"/>
</dbReference>
<dbReference type="PROSITE" id="PS50011">
    <property type="entry name" value="PROTEIN_KINASE_DOM"/>
    <property type="match status" value="1"/>
</dbReference>
<organism evidence="8 9">
    <name type="scientific">Glomus cerebriforme</name>
    <dbReference type="NCBI Taxonomy" id="658196"/>
    <lineage>
        <taxon>Eukaryota</taxon>
        <taxon>Fungi</taxon>
        <taxon>Fungi incertae sedis</taxon>
        <taxon>Mucoromycota</taxon>
        <taxon>Glomeromycotina</taxon>
        <taxon>Glomeromycetes</taxon>
        <taxon>Glomerales</taxon>
        <taxon>Glomeraceae</taxon>
        <taxon>Glomus</taxon>
    </lineage>
</organism>
<keyword evidence="1" id="KW-0723">Serine/threonine-protein kinase</keyword>
<keyword evidence="2" id="KW-0808">Transferase</keyword>
<dbReference type="Pfam" id="PF07714">
    <property type="entry name" value="PK_Tyr_Ser-Thr"/>
    <property type="match status" value="2"/>
</dbReference>
<protein>
    <submittedName>
        <fullName evidence="8">Kinase-like domain-containing protein</fullName>
    </submittedName>
</protein>
<evidence type="ECO:0000256" key="6">
    <source>
        <dbReference type="PROSITE-ProRule" id="PRU10141"/>
    </source>
</evidence>
<dbReference type="GO" id="GO:0005524">
    <property type="term" value="F:ATP binding"/>
    <property type="evidence" value="ECO:0007669"/>
    <property type="project" value="UniProtKB-UniRule"/>
</dbReference>
<keyword evidence="3 6" id="KW-0547">Nucleotide-binding</keyword>
<dbReference type="InterPro" id="IPR011009">
    <property type="entry name" value="Kinase-like_dom_sf"/>
</dbReference>
<evidence type="ECO:0000259" key="7">
    <source>
        <dbReference type="PROSITE" id="PS50011"/>
    </source>
</evidence>
<dbReference type="InterPro" id="IPR001245">
    <property type="entry name" value="Ser-Thr/Tyr_kinase_cat_dom"/>
</dbReference>
<dbReference type="GO" id="GO:0007254">
    <property type="term" value="P:JNK cascade"/>
    <property type="evidence" value="ECO:0007669"/>
    <property type="project" value="TreeGrafter"/>
</dbReference>
<evidence type="ECO:0000256" key="4">
    <source>
        <dbReference type="ARBA" id="ARBA00022777"/>
    </source>
</evidence>
<evidence type="ECO:0000256" key="2">
    <source>
        <dbReference type="ARBA" id="ARBA00022679"/>
    </source>
</evidence>
<dbReference type="Proteomes" id="UP000265703">
    <property type="component" value="Unassembled WGS sequence"/>
</dbReference>
<dbReference type="GO" id="GO:0006955">
    <property type="term" value="P:immune response"/>
    <property type="evidence" value="ECO:0007669"/>
    <property type="project" value="TreeGrafter"/>
</dbReference>
<dbReference type="InterPro" id="IPR000719">
    <property type="entry name" value="Prot_kinase_dom"/>
</dbReference>
<evidence type="ECO:0000256" key="3">
    <source>
        <dbReference type="ARBA" id="ARBA00022741"/>
    </source>
</evidence>
<proteinExistence type="predicted"/>
<dbReference type="Gene3D" id="1.10.510.10">
    <property type="entry name" value="Transferase(Phosphotransferase) domain 1"/>
    <property type="match status" value="2"/>
</dbReference>
<reference evidence="8 9" key="1">
    <citation type="submission" date="2018-06" db="EMBL/GenBank/DDBJ databases">
        <title>Comparative genomics reveals the genomic features of Rhizophagus irregularis, R. cerebriforme, R. diaphanum and Gigaspora rosea, and their symbiotic lifestyle signature.</title>
        <authorList>
            <person name="Morin E."/>
            <person name="San Clemente H."/>
            <person name="Chen E.C.H."/>
            <person name="De La Providencia I."/>
            <person name="Hainaut M."/>
            <person name="Kuo A."/>
            <person name="Kohler A."/>
            <person name="Murat C."/>
            <person name="Tang N."/>
            <person name="Roy S."/>
            <person name="Loubradou J."/>
            <person name="Henrissat B."/>
            <person name="Grigoriev I.V."/>
            <person name="Corradi N."/>
            <person name="Roux C."/>
            <person name="Martin F.M."/>
        </authorList>
    </citation>
    <scope>NUCLEOTIDE SEQUENCE [LARGE SCALE GENOMIC DNA]</scope>
    <source>
        <strain evidence="8 9">DAOM 227022</strain>
    </source>
</reference>
<dbReference type="EMBL" id="QKYT01000268">
    <property type="protein sequence ID" value="RIA88338.1"/>
    <property type="molecule type" value="Genomic_DNA"/>
</dbReference>
<evidence type="ECO:0000256" key="5">
    <source>
        <dbReference type="ARBA" id="ARBA00022840"/>
    </source>
</evidence>
<dbReference type="PANTHER" id="PTHR46716">
    <property type="entry name" value="MITOGEN-ACTIVATED PROTEIN KINASE KINASE KINASE 7"/>
    <property type="match status" value="1"/>
</dbReference>
<feature type="binding site" evidence="6">
    <location>
        <position position="60"/>
    </location>
    <ligand>
        <name>ATP</name>
        <dbReference type="ChEBI" id="CHEBI:30616"/>
    </ligand>
</feature>
<evidence type="ECO:0000256" key="1">
    <source>
        <dbReference type="ARBA" id="ARBA00022527"/>
    </source>
</evidence>
<dbReference type="SMART" id="SM00220">
    <property type="entry name" value="S_TKc"/>
    <property type="match status" value="1"/>
</dbReference>
<keyword evidence="9" id="KW-1185">Reference proteome</keyword>
<evidence type="ECO:0000313" key="8">
    <source>
        <dbReference type="EMBL" id="RIA88338.1"/>
    </source>
</evidence>
<dbReference type="PROSITE" id="PS00107">
    <property type="entry name" value="PROTEIN_KINASE_ATP"/>
    <property type="match status" value="1"/>
</dbReference>
<dbReference type="AlphaFoldDB" id="A0A397SQR3"/>
<gene>
    <name evidence="8" type="ORF">C1645_826511</name>
</gene>
<name>A0A397SQR3_9GLOM</name>
<dbReference type="PANTHER" id="PTHR46716:SF1">
    <property type="entry name" value="MITOGEN-ACTIVATED PROTEIN KINASE KINASE KINASE 7"/>
    <property type="match status" value="1"/>
</dbReference>
<dbReference type="GO" id="GO:0004709">
    <property type="term" value="F:MAP kinase kinase kinase activity"/>
    <property type="evidence" value="ECO:0007669"/>
    <property type="project" value="TreeGrafter"/>
</dbReference>